<evidence type="ECO:0000313" key="8">
    <source>
        <dbReference type="EMBL" id="MFG6077424.1"/>
    </source>
</evidence>
<evidence type="ECO:0000313" key="9">
    <source>
        <dbReference type="Proteomes" id="UP001605250"/>
    </source>
</evidence>
<evidence type="ECO:0000259" key="7">
    <source>
        <dbReference type="SMART" id="SM00079"/>
    </source>
</evidence>
<dbReference type="InterPro" id="IPR001638">
    <property type="entry name" value="Solute-binding_3/MltF_N"/>
</dbReference>
<dbReference type="SMART" id="SM00062">
    <property type="entry name" value="PBPb"/>
    <property type="match status" value="1"/>
</dbReference>
<sequence length="253" mass="27745">MLKVCVFLLVGFAANALASGPLRFATSATYPPFVYLNAGHQLVGFDIELAKALCEKIARQCLFTNNDFDRLLPSLKFNRYDAVISGLDITEERREEADFTQPYLESSGMVIAVKGRYASLAELRGKRVGVADATTLQAWLQSSWPDIIPVAYDNYQNALLDIRSARLDAIFGETPSMQTILRSNPGLDAVGKPITDNRYFSAGLGIAVRKGDKALLEQLNGALQSLSDDGTLHMLKQRWLGPTADLPAESEMP</sequence>
<dbReference type="InterPro" id="IPR018313">
    <property type="entry name" value="SBP_3_CS"/>
</dbReference>
<accession>A0ABW7CMI1</accession>
<dbReference type="SMART" id="SM00079">
    <property type="entry name" value="PBPe"/>
    <property type="match status" value="1"/>
</dbReference>
<evidence type="ECO:0000256" key="5">
    <source>
        <dbReference type="SAM" id="SignalP"/>
    </source>
</evidence>
<evidence type="ECO:0000259" key="6">
    <source>
        <dbReference type="SMART" id="SM00062"/>
    </source>
</evidence>
<dbReference type="InterPro" id="IPR001320">
    <property type="entry name" value="Iontro_rcpt_C"/>
</dbReference>
<comment type="caution">
    <text evidence="8">The sequence shown here is derived from an EMBL/GenBank/DDBJ whole genome shotgun (WGS) entry which is preliminary data.</text>
</comment>
<dbReference type="EMBL" id="JBGCUC010000011">
    <property type="protein sequence ID" value="MFG6077424.1"/>
    <property type="molecule type" value="Genomic_DNA"/>
</dbReference>
<organism evidence="8 9">
    <name type="scientific">Erwinia plantamica</name>
    <dbReference type="NCBI Taxonomy" id="3237104"/>
    <lineage>
        <taxon>Bacteria</taxon>
        <taxon>Pseudomonadati</taxon>
        <taxon>Pseudomonadota</taxon>
        <taxon>Gammaproteobacteria</taxon>
        <taxon>Enterobacterales</taxon>
        <taxon>Erwiniaceae</taxon>
        <taxon>Erwinia</taxon>
    </lineage>
</organism>
<name>A0ABW7CMI1_9GAMM</name>
<reference evidence="8 9" key="1">
    <citation type="submission" date="2024-07" db="EMBL/GenBank/DDBJ databases">
        <title>Novel bacterial strain Erwinia sp. OPT-41 promoting growth of various crops.</title>
        <authorList>
            <person name="Egorshina A."/>
            <person name="Lukyantsev M.A."/>
            <person name="Golubev S.N."/>
            <person name="Muratova A.Y."/>
            <person name="Bulygina E.A."/>
        </authorList>
    </citation>
    <scope>NUCLEOTIDE SEQUENCE [LARGE SCALE GENOMIC DNA]</scope>
    <source>
        <strain evidence="8 9">OPT-41</strain>
    </source>
</reference>
<dbReference type="PANTHER" id="PTHR35936:SF20">
    <property type="entry name" value="ABC TRANSPORTER ARGININE-BINDING PROTEIN 2-RELATED"/>
    <property type="match status" value="1"/>
</dbReference>
<dbReference type="Proteomes" id="UP001605250">
    <property type="component" value="Unassembled WGS sequence"/>
</dbReference>
<evidence type="ECO:0000256" key="1">
    <source>
        <dbReference type="ARBA" id="ARBA00004196"/>
    </source>
</evidence>
<dbReference type="Pfam" id="PF00497">
    <property type="entry name" value="SBP_bac_3"/>
    <property type="match status" value="1"/>
</dbReference>
<dbReference type="SUPFAM" id="SSF53850">
    <property type="entry name" value="Periplasmic binding protein-like II"/>
    <property type="match status" value="1"/>
</dbReference>
<comment type="similarity">
    <text evidence="2 4">Belongs to the bacterial solute-binding protein 3 family.</text>
</comment>
<gene>
    <name evidence="8" type="ORF">AB3U87_13745</name>
</gene>
<feature type="signal peptide" evidence="5">
    <location>
        <begin position="1"/>
        <end position="18"/>
    </location>
</feature>
<protein>
    <submittedName>
        <fullName evidence="8">Transporter substrate-binding domain-containing protein</fullName>
    </submittedName>
</protein>
<dbReference type="Gene3D" id="3.40.190.10">
    <property type="entry name" value="Periplasmic binding protein-like II"/>
    <property type="match status" value="2"/>
</dbReference>
<feature type="domain" description="Solute-binding protein family 3/N-terminal" evidence="6">
    <location>
        <begin position="21"/>
        <end position="243"/>
    </location>
</feature>
<dbReference type="RefSeq" id="WP_253454744.1">
    <property type="nucleotide sequence ID" value="NZ_JBGCUC010000011.1"/>
</dbReference>
<evidence type="ECO:0000256" key="4">
    <source>
        <dbReference type="RuleBase" id="RU003744"/>
    </source>
</evidence>
<dbReference type="PROSITE" id="PS01039">
    <property type="entry name" value="SBP_BACTERIAL_3"/>
    <property type="match status" value="1"/>
</dbReference>
<evidence type="ECO:0000256" key="2">
    <source>
        <dbReference type="ARBA" id="ARBA00010333"/>
    </source>
</evidence>
<feature type="domain" description="Ionotropic glutamate receptor C-terminal" evidence="7">
    <location>
        <begin position="21"/>
        <end position="242"/>
    </location>
</feature>
<comment type="subcellular location">
    <subcellularLocation>
        <location evidence="1">Cell envelope</location>
    </subcellularLocation>
</comment>
<keyword evidence="3 5" id="KW-0732">Signal</keyword>
<proteinExistence type="inferred from homology"/>
<keyword evidence="9" id="KW-1185">Reference proteome</keyword>
<evidence type="ECO:0000256" key="3">
    <source>
        <dbReference type="ARBA" id="ARBA00022729"/>
    </source>
</evidence>
<feature type="chain" id="PRO_5046794971" evidence="5">
    <location>
        <begin position="19"/>
        <end position="253"/>
    </location>
</feature>
<dbReference type="PANTHER" id="PTHR35936">
    <property type="entry name" value="MEMBRANE-BOUND LYTIC MUREIN TRANSGLYCOSYLASE F"/>
    <property type="match status" value="1"/>
</dbReference>